<dbReference type="EC" id="2.1.1.228" evidence="10"/>
<dbReference type="Gene3D" id="3.40.50.150">
    <property type="entry name" value="Vaccinia Virus protein VP39"/>
    <property type="match status" value="1"/>
</dbReference>
<name>A0A0C3JHG3_PISTI</name>
<evidence type="ECO:0000259" key="11">
    <source>
        <dbReference type="PROSITE" id="PS51684"/>
    </source>
</evidence>
<feature type="binding site" evidence="10">
    <location>
        <begin position="262"/>
        <end position="263"/>
    </location>
    <ligand>
        <name>S-adenosyl-L-methionine</name>
        <dbReference type="ChEBI" id="CHEBI:59789"/>
    </ligand>
</feature>
<feature type="domain" description="SAM-dependent methyltransferase TRM5/TYW2-type" evidence="11">
    <location>
        <begin position="135"/>
        <end position="450"/>
    </location>
</feature>
<evidence type="ECO:0000256" key="2">
    <source>
        <dbReference type="ARBA" id="ARBA00022490"/>
    </source>
</evidence>
<evidence type="ECO:0000256" key="10">
    <source>
        <dbReference type="HAMAP-Rule" id="MF_03152"/>
    </source>
</evidence>
<evidence type="ECO:0000256" key="4">
    <source>
        <dbReference type="ARBA" id="ARBA00022679"/>
    </source>
</evidence>
<feature type="binding site" evidence="10">
    <location>
        <position position="357"/>
    </location>
    <ligand>
        <name>S-adenosyl-L-methionine</name>
        <dbReference type="ChEBI" id="CHEBI:59789"/>
    </ligand>
</feature>
<keyword evidence="13" id="KW-1185">Reference proteome</keyword>
<evidence type="ECO:0000256" key="1">
    <source>
        <dbReference type="ARBA" id="ARBA00009775"/>
    </source>
</evidence>
<comment type="similarity">
    <text evidence="1">Belongs to the class I-like SAM-binding methyltransferase superfamily. TRM5/TYW2 family.</text>
</comment>
<keyword evidence="4 10" id="KW-0808">Transferase</keyword>
<dbReference type="GO" id="GO:0052906">
    <property type="term" value="F:tRNA (guanine(37)-N1)-methyltransferase activity"/>
    <property type="evidence" value="ECO:0007669"/>
    <property type="project" value="UniProtKB-UniRule"/>
</dbReference>
<evidence type="ECO:0000256" key="8">
    <source>
        <dbReference type="ARBA" id="ARBA00023242"/>
    </source>
</evidence>
<comment type="subcellular location">
    <subcellularLocation>
        <location evidence="10">Mitochondrion matrix</location>
    </subcellularLocation>
    <subcellularLocation>
        <location evidence="10">Nucleus</location>
    </subcellularLocation>
    <subcellularLocation>
        <location evidence="10">Cytoplasm</location>
    </subcellularLocation>
    <text evidence="10">Predominantly in the mitochondria and in the nucleus.</text>
</comment>
<comment type="function">
    <text evidence="10">Specifically methylates the N1 position of guanosine-37 in various cytoplasmic and mitochondrial tRNAs. Methylation is not dependent on the nature of the nucleoside 5' of the target nucleoside. This is the first step in the biosynthesis of wybutosine (yW), a modified base adjacent to the anticodon of tRNAs and required for accurate decoding.</text>
</comment>
<dbReference type="GO" id="GO:0005634">
    <property type="term" value="C:nucleus"/>
    <property type="evidence" value="ECO:0007669"/>
    <property type="project" value="UniProtKB-SubCell"/>
</dbReference>
<evidence type="ECO:0000256" key="9">
    <source>
        <dbReference type="ARBA" id="ARBA00047783"/>
    </source>
</evidence>
<keyword evidence="2 10" id="KW-0963">Cytoplasm</keyword>
<organism evidence="12 13">
    <name type="scientific">Pisolithus tinctorius Marx 270</name>
    <dbReference type="NCBI Taxonomy" id="870435"/>
    <lineage>
        <taxon>Eukaryota</taxon>
        <taxon>Fungi</taxon>
        <taxon>Dikarya</taxon>
        <taxon>Basidiomycota</taxon>
        <taxon>Agaricomycotina</taxon>
        <taxon>Agaricomycetes</taxon>
        <taxon>Agaricomycetidae</taxon>
        <taxon>Boletales</taxon>
        <taxon>Sclerodermatineae</taxon>
        <taxon>Pisolithaceae</taxon>
        <taxon>Pisolithus</taxon>
    </lineage>
</organism>
<comment type="catalytic activity">
    <reaction evidence="9 10">
        <text>guanosine(37) in tRNA + S-adenosyl-L-methionine = N(1)-methylguanosine(37) in tRNA + S-adenosyl-L-homocysteine + H(+)</text>
        <dbReference type="Rhea" id="RHEA:36899"/>
        <dbReference type="Rhea" id="RHEA-COMP:10145"/>
        <dbReference type="Rhea" id="RHEA-COMP:10147"/>
        <dbReference type="ChEBI" id="CHEBI:15378"/>
        <dbReference type="ChEBI" id="CHEBI:57856"/>
        <dbReference type="ChEBI" id="CHEBI:59789"/>
        <dbReference type="ChEBI" id="CHEBI:73542"/>
        <dbReference type="ChEBI" id="CHEBI:74269"/>
        <dbReference type="EC" id="2.1.1.228"/>
    </reaction>
</comment>
<evidence type="ECO:0000313" key="13">
    <source>
        <dbReference type="Proteomes" id="UP000054217"/>
    </source>
</evidence>
<dbReference type="STRING" id="870435.A0A0C3JHG3"/>
<accession>A0A0C3JHG3</accession>
<comment type="subunit">
    <text evidence="10">Monomer.</text>
</comment>
<dbReference type="InterPro" id="IPR056743">
    <property type="entry name" value="TRM5-TYW2-like_MTfase"/>
</dbReference>
<feature type="binding site" evidence="10">
    <location>
        <begin position="290"/>
        <end position="291"/>
    </location>
    <ligand>
        <name>S-adenosyl-L-methionine</name>
        <dbReference type="ChEBI" id="CHEBI:59789"/>
    </ligand>
</feature>
<reference evidence="13" key="2">
    <citation type="submission" date="2015-01" db="EMBL/GenBank/DDBJ databases">
        <title>Evolutionary Origins and Diversification of the Mycorrhizal Mutualists.</title>
        <authorList>
            <consortium name="DOE Joint Genome Institute"/>
            <consortium name="Mycorrhizal Genomics Consortium"/>
            <person name="Kohler A."/>
            <person name="Kuo A."/>
            <person name="Nagy L.G."/>
            <person name="Floudas D."/>
            <person name="Copeland A."/>
            <person name="Barry K.W."/>
            <person name="Cichocki N."/>
            <person name="Veneault-Fourrey C."/>
            <person name="LaButti K."/>
            <person name="Lindquist E.A."/>
            <person name="Lipzen A."/>
            <person name="Lundell T."/>
            <person name="Morin E."/>
            <person name="Murat C."/>
            <person name="Riley R."/>
            <person name="Ohm R."/>
            <person name="Sun H."/>
            <person name="Tunlid A."/>
            <person name="Henrissat B."/>
            <person name="Grigoriev I.V."/>
            <person name="Hibbett D.S."/>
            <person name="Martin F."/>
        </authorList>
    </citation>
    <scope>NUCLEOTIDE SEQUENCE [LARGE SCALE GENOMIC DNA]</scope>
    <source>
        <strain evidence="13">Marx 270</strain>
    </source>
</reference>
<dbReference type="InterPro" id="IPR030382">
    <property type="entry name" value="MeTrfase_TRM5/TYW2"/>
</dbReference>
<proteinExistence type="inferred from homology"/>
<dbReference type="Gene3D" id="3.30.300.110">
    <property type="entry name" value="Met-10+ protein-like domains"/>
    <property type="match status" value="1"/>
</dbReference>
<dbReference type="FunFam" id="3.30.300.110:FF:000001">
    <property type="entry name" value="tRNA (guanine(37)-N1)-methyltransferase"/>
    <property type="match status" value="1"/>
</dbReference>
<dbReference type="PANTHER" id="PTHR23245">
    <property type="entry name" value="TRNA METHYLTRANSFERASE"/>
    <property type="match status" value="1"/>
</dbReference>
<dbReference type="InParanoid" id="A0A0C3JHG3"/>
<evidence type="ECO:0000313" key="12">
    <source>
        <dbReference type="EMBL" id="KIO08538.1"/>
    </source>
</evidence>
<comment type="similarity">
    <text evidence="10">Belongs to the TRM5 / TYW2 family.</text>
</comment>
<dbReference type="InterPro" id="IPR029063">
    <property type="entry name" value="SAM-dependent_MTases_sf"/>
</dbReference>
<dbReference type="OrthoDB" id="408788at2759"/>
<dbReference type="Pfam" id="PF25133">
    <property type="entry name" value="TYW2_N_2"/>
    <property type="match status" value="1"/>
</dbReference>
<protein>
    <recommendedName>
        <fullName evidence="10">tRNA (guanine(37)-N1)-methyltransferase</fullName>
        <ecNumber evidence="10">2.1.1.228</ecNumber>
    </recommendedName>
    <alternativeName>
        <fullName evidence="10">M1G-methyltransferase</fullName>
    </alternativeName>
    <alternativeName>
        <fullName evidence="10">tRNA [GM37] methyltransferase</fullName>
    </alternativeName>
    <alternativeName>
        <fullName evidence="10">tRNA methyltransferase 5</fullName>
    </alternativeName>
</protein>
<evidence type="ECO:0000256" key="6">
    <source>
        <dbReference type="ARBA" id="ARBA00022694"/>
    </source>
</evidence>
<dbReference type="HOGENOM" id="CLU_022610_2_3_1"/>
<keyword evidence="8 10" id="KW-0539">Nucleus</keyword>
<feature type="binding site" evidence="10">
    <location>
        <position position="224"/>
    </location>
    <ligand>
        <name>S-adenosyl-L-methionine</name>
        <dbReference type="ChEBI" id="CHEBI:59789"/>
    </ligand>
</feature>
<sequence>MQQLAMDMSPPIHRWMKDDLDRSVFQKSIMVLAARIPAQKTTTFLKSDVLRRYIVDVPKIRSVVWDPSDMQGRRLLLFKVATEAALSSEARIFLTEHSAELVDHTIHLNYDYWTADDILQAVLPEELLDGSPTGFSITGHIAHLNLNKEYLPYKKIIGKVILDKNPAIKTVVNKIDNIDTKFRFFKMELLAGEPNFIVEHHESNCRFTFDFSKVYWNSRLHTEHDRLVQLFKPEDVVADVFAGVGPFAIPAAKKGCAVLANDLNPDSAYFLSTNIVKNNVVDLVRASCEDGRDFIRNAVFNVTENPFPPYSGPKLSRLKEKQSRRDQQALLQNRRDLTHPLAPTLPPRKVITRFVMNLPDSALDFLDAFRGIMVSRDGAGEGSGRLYDAMPMIHCYCFTRELEPVKAAADIRLRVEAKIGHKIEEDVDLHLVRSVAPNKDMYCISFRLPRSVAFAR</sequence>
<dbReference type="PANTHER" id="PTHR23245:SF36">
    <property type="entry name" value="TRNA (GUANINE(37)-N1)-METHYLTRANSFERASE"/>
    <property type="match status" value="1"/>
</dbReference>
<dbReference type="InterPro" id="IPR056744">
    <property type="entry name" value="TRM5/TYW2-like_N"/>
</dbReference>
<dbReference type="GO" id="GO:0002939">
    <property type="term" value="P:tRNA N1-guanine methylation"/>
    <property type="evidence" value="ECO:0007669"/>
    <property type="project" value="TreeGrafter"/>
</dbReference>
<dbReference type="EMBL" id="KN831957">
    <property type="protein sequence ID" value="KIO08538.1"/>
    <property type="molecule type" value="Genomic_DNA"/>
</dbReference>
<dbReference type="GO" id="GO:0070901">
    <property type="term" value="P:mitochondrial tRNA methylation"/>
    <property type="evidence" value="ECO:0007669"/>
    <property type="project" value="UniProtKB-ARBA"/>
</dbReference>
<dbReference type="SUPFAM" id="SSF53335">
    <property type="entry name" value="S-adenosyl-L-methionine-dependent methyltransferases"/>
    <property type="match status" value="1"/>
</dbReference>
<dbReference type="Pfam" id="PF02475">
    <property type="entry name" value="TRM5-TYW2_MTfase"/>
    <property type="match status" value="1"/>
</dbReference>
<dbReference type="GO" id="GO:0005759">
    <property type="term" value="C:mitochondrial matrix"/>
    <property type="evidence" value="ECO:0007669"/>
    <property type="project" value="UniProtKB-SubCell"/>
</dbReference>
<reference evidence="12 13" key="1">
    <citation type="submission" date="2014-04" db="EMBL/GenBank/DDBJ databases">
        <authorList>
            <consortium name="DOE Joint Genome Institute"/>
            <person name="Kuo A."/>
            <person name="Kohler A."/>
            <person name="Costa M.D."/>
            <person name="Nagy L.G."/>
            <person name="Floudas D."/>
            <person name="Copeland A."/>
            <person name="Barry K.W."/>
            <person name="Cichocki N."/>
            <person name="Veneault-Fourrey C."/>
            <person name="LaButti K."/>
            <person name="Lindquist E.A."/>
            <person name="Lipzen A."/>
            <person name="Lundell T."/>
            <person name="Morin E."/>
            <person name="Murat C."/>
            <person name="Sun H."/>
            <person name="Tunlid A."/>
            <person name="Henrissat B."/>
            <person name="Grigoriev I.V."/>
            <person name="Hibbett D.S."/>
            <person name="Martin F."/>
            <person name="Nordberg H.P."/>
            <person name="Cantor M.N."/>
            <person name="Hua S.X."/>
        </authorList>
    </citation>
    <scope>NUCLEOTIDE SEQUENCE [LARGE SCALE GENOMIC DNA]</scope>
    <source>
        <strain evidence="12 13">Marx 270</strain>
    </source>
</reference>
<keyword evidence="6 10" id="KW-0819">tRNA processing</keyword>
<dbReference type="PROSITE" id="PS51684">
    <property type="entry name" value="SAM_MT_TRM5_TYW2"/>
    <property type="match status" value="1"/>
</dbReference>
<dbReference type="FunCoup" id="A0A0C3JHG3">
    <property type="interactions" value="374"/>
</dbReference>
<keyword evidence="3 10" id="KW-0489">Methyltransferase</keyword>
<dbReference type="AlphaFoldDB" id="A0A0C3JHG3"/>
<keyword evidence="7 10" id="KW-0496">Mitochondrion</keyword>
<evidence type="ECO:0000256" key="5">
    <source>
        <dbReference type="ARBA" id="ARBA00022691"/>
    </source>
</evidence>
<keyword evidence="5 10" id="KW-0949">S-adenosyl-L-methionine</keyword>
<gene>
    <name evidence="10" type="primary">TRM5</name>
    <name evidence="12" type="ORF">M404DRAFT_134599</name>
</gene>
<dbReference type="InterPro" id="IPR025792">
    <property type="entry name" value="tRNA_Gua_MeTrfase_euk"/>
</dbReference>
<dbReference type="Proteomes" id="UP000054217">
    <property type="component" value="Unassembled WGS sequence"/>
</dbReference>
<evidence type="ECO:0000256" key="7">
    <source>
        <dbReference type="ARBA" id="ARBA00023128"/>
    </source>
</evidence>
<evidence type="ECO:0000256" key="3">
    <source>
        <dbReference type="ARBA" id="ARBA00022603"/>
    </source>
</evidence>
<dbReference type="HAMAP" id="MF_03152">
    <property type="entry name" value="TRM5"/>
    <property type="match status" value="1"/>
</dbReference>